<evidence type="ECO:0000256" key="1">
    <source>
        <dbReference type="ARBA" id="ARBA00004167"/>
    </source>
</evidence>
<keyword evidence="3" id="KW-1133">Transmembrane helix</keyword>
<evidence type="ECO:0000256" key="4">
    <source>
        <dbReference type="ARBA" id="ARBA00023136"/>
    </source>
</evidence>
<protein>
    <recommendedName>
        <fullName evidence="5">Translocation and assembly module TamB C-terminal domain-containing protein</fullName>
    </recommendedName>
</protein>
<dbReference type="RefSeq" id="WP_011244615.1">
    <property type="nucleotide sequence ID" value="NC_006576.1"/>
</dbReference>
<keyword evidence="2" id="KW-0812">Transmembrane</keyword>
<proteinExistence type="predicted"/>
<feature type="domain" description="Translocation and assembly module TamB C-terminal" evidence="5">
    <location>
        <begin position="1178"/>
        <end position="1568"/>
    </location>
</feature>
<dbReference type="InterPro" id="IPR053022">
    <property type="entry name" value="Chloroplast_translocon_comp"/>
</dbReference>
<accession>A0A0H3K919</accession>
<evidence type="ECO:0000313" key="7">
    <source>
        <dbReference type="Proteomes" id="UP000001175"/>
    </source>
</evidence>
<evidence type="ECO:0000256" key="2">
    <source>
        <dbReference type="ARBA" id="ARBA00022692"/>
    </source>
</evidence>
<evidence type="ECO:0000259" key="5">
    <source>
        <dbReference type="Pfam" id="PF04357"/>
    </source>
</evidence>
<dbReference type="GO" id="GO:0005886">
    <property type="term" value="C:plasma membrane"/>
    <property type="evidence" value="ECO:0007669"/>
    <property type="project" value="InterPro"/>
</dbReference>
<dbReference type="PANTHER" id="PTHR34457">
    <property type="entry name" value="EMBRYO DEFECTIVE 2410"/>
    <property type="match status" value="1"/>
</dbReference>
<organism evidence="6 7">
    <name type="scientific">Synechococcus sp. (strain ATCC 27144 / PCC 6301 / SAUG 1402/1)</name>
    <name type="common">Anacystis nidulans</name>
    <dbReference type="NCBI Taxonomy" id="269084"/>
    <lineage>
        <taxon>Bacteria</taxon>
        <taxon>Bacillati</taxon>
        <taxon>Cyanobacteriota</taxon>
        <taxon>Cyanophyceae</taxon>
        <taxon>Synechococcales</taxon>
        <taxon>Synechococcaceae</taxon>
        <taxon>Synechococcus</taxon>
    </lineage>
</organism>
<dbReference type="InterPro" id="IPR007452">
    <property type="entry name" value="TamB_C"/>
</dbReference>
<evidence type="ECO:0000313" key="6">
    <source>
        <dbReference type="EMBL" id="BAD80495.1"/>
    </source>
</evidence>
<keyword evidence="4" id="KW-0472">Membrane</keyword>
<dbReference type="GeneID" id="72430659"/>
<gene>
    <name evidence="6" type="ordered locus">syc2305_c</name>
</gene>
<dbReference type="PANTHER" id="PTHR34457:SF3">
    <property type="entry name" value="PROTEIN TIC236, CHLOROPLASTIC"/>
    <property type="match status" value="1"/>
</dbReference>
<dbReference type="GO" id="GO:0009306">
    <property type="term" value="P:protein secretion"/>
    <property type="evidence" value="ECO:0007669"/>
    <property type="project" value="InterPro"/>
</dbReference>
<evidence type="ECO:0000256" key="3">
    <source>
        <dbReference type="ARBA" id="ARBA00022989"/>
    </source>
</evidence>
<sequence length="1568" mass="169359">MVASPEPHAPNPPSRRRAWWMLGGGLVLAGGVWVGLGGPQRLAETWLIPQAEQQLTAALGQPIQLGNIEGWNWDGVRLGQSQLGTVSGPSFVSWQTTTVGIDWAGLFQGRLPLQLRLENVDASLQQLSNGQWYTFPTQAQISEYPDLKLVVAGGKLSLQPRNTQNQLLVPIRLSAIAGHLQLSQEQRARFQATAQLSTGQRGWVAGEIQGGRNGEIRLRSQQVALPEVQRLLAQTLRLPAIAEAGTASGNLSLQLRDQQVTAINGSAQLQSATLKATEVPVRLQQVTAALQFQDRQITVQRGTARWQDWRIQGQGNWTFDQGGTIQLTTTASSSTARSPLPGLKLGGPLQAQLNIEQAREAFRGAIVLTPAAGTTWQGLALGRATAQYQLDAKQLRVQQGAITIAQQGQLSLQGSVGRQASRPIAFTADLRGLSSRQLLQNLGAAVPTELELGSLIASGQIRGTLDRPEAEVRWQTTAQQQTVNGQIFLNRQPDWQAVALVQTGRGAIQARLTSQGDRWQGDVQVRDLPLQLLTADLGGQASGQIQLNGSLNALSLTTVQADSRLALTNLAWQGQRWADGQANLDWGWDGQQLALRQFAASGLIARGQVRPNATADQQLQIGLNIQQVALQTLPLPLPLQGNLGFQGRLVGRFQAPQLEGDLQIRDVGWSAQRRRRDWLGNLRYNQQGLQVALSSSDGQLLAQTDRRFQLQNFRWQQSGGVIEAKAQGSDLRWQADNFSIAGLNLPSDRGIPLVTSGRVSGEGRLNLQRGTGSGNLSVLRPRLGYVRGDRLNAQFQLGDGWLTLTEATLARDNSLYSLQGRVQLAGTGQVSARLEAKQGNPQELAWFLRSLQRSGFLAEQPEFADAAAIASVPGIDDTATSLYQQLQRLSQLQALQQQEQAQQPLPTLPTIRQLTGRFDGVATVGGSWRQGLTADFDFQGSNWVWGDYRADRVLLKGAVKQNQIQLEPFELQTGATKLSFSGSFSDQTQGELFVEGLSLAGIQQFLRLPVEMQGSLGLSATLSGRLDNPQILGDLQLSNAIFNGTSIQAEQTGFNVRDGRLTFGFALIADDPEPVRVTGSLPLELPFLASQPSDEVQLNLDISNNGLKFLSLLSRDQVQWQGGQGNVQLRLRGTLDAPILSGQARFENARLASPLFEQPLTNLTAQINFAQDRLRVETLSSNFNGGTLTAQGILPIAQLLPASDPDREQPLTIALRDATIALPNLFTGKTEADLQILGSALEPAIAGDIRVNQANIQLPGPDRLTNLASGDLGAPTLPVRFQQLKIALEEGVSVQSEPLFRFGATGDLTLDGPLGSTLSPNGKLTLTSGQVNLFTSTFVLDRRQTSSVIFRPDLGLDPFLNVNLVASIPEFSGSTLQTGSDRIVLPFQSDPSQSGFGRFQLVRVRAQVNTLASNLQSSIQLTSSPPRSERELLTLIGGGTVNSLANSGGGTALLGLASQALLNNVQGFFNSALGERINIQLFPTVTEVPDRDVQSLAQVGNTNTVLGLGGQIGFDITDDLSVSVLQVLTLGLPTQFNLRYEFTDSLSIRGTTDTAGNNRAVLEFNQRF</sequence>
<dbReference type="Pfam" id="PF04357">
    <property type="entry name" value="TamB"/>
    <property type="match status" value="1"/>
</dbReference>
<dbReference type="EMBL" id="AP008231">
    <property type="protein sequence ID" value="BAD80495.1"/>
    <property type="molecule type" value="Genomic_DNA"/>
</dbReference>
<dbReference type="KEGG" id="syc:syc2305_c"/>
<name>A0A0H3K919_SYNP6</name>
<dbReference type="eggNOG" id="COG2911">
    <property type="taxonomic scope" value="Bacteria"/>
</dbReference>
<dbReference type="Proteomes" id="UP000001175">
    <property type="component" value="Chromosome"/>
</dbReference>
<comment type="subcellular location">
    <subcellularLocation>
        <location evidence="1">Membrane</location>
        <topology evidence="1">Single-pass membrane protein</topology>
    </subcellularLocation>
</comment>
<reference evidence="6 7" key="1">
    <citation type="journal article" date="2007" name="Photosyn. Res.">
        <title>Complete nucleotide sequence of the freshwater unicellular cyanobacterium Synechococcus elongatus PCC 6301 chromosome: gene content and organization.</title>
        <authorList>
            <person name="Sugita C."/>
            <person name="Ogata K."/>
            <person name="Shikata M."/>
            <person name="Jikuya H."/>
            <person name="Takano J."/>
            <person name="Furumichi M."/>
            <person name="Kanehisa M."/>
            <person name="Omata T."/>
            <person name="Sugiura M."/>
            <person name="Sugita M."/>
        </authorList>
    </citation>
    <scope>NUCLEOTIDE SEQUENCE [LARGE SCALE GENOMIC DNA]</scope>
    <source>
        <strain evidence="7">ATCC 27144 / PCC 6301 / SAUG 1402/1</strain>
    </source>
</reference>